<evidence type="ECO:0000259" key="8">
    <source>
        <dbReference type="PROSITE" id="PS51294"/>
    </source>
</evidence>
<name>A0AAN8YJG5_SOLBU</name>
<evidence type="ECO:0000256" key="6">
    <source>
        <dbReference type="ARBA" id="ARBA00023242"/>
    </source>
</evidence>
<evidence type="ECO:0000313" key="9">
    <source>
        <dbReference type="EMBL" id="KAK6794201.1"/>
    </source>
</evidence>
<protein>
    <submittedName>
        <fullName evidence="9">Uncharacterized protein</fullName>
    </submittedName>
</protein>
<accession>A0AAN8YJG5</accession>
<evidence type="ECO:0000313" key="10">
    <source>
        <dbReference type="Proteomes" id="UP001371456"/>
    </source>
</evidence>
<dbReference type="GO" id="GO:0005634">
    <property type="term" value="C:nucleus"/>
    <property type="evidence" value="ECO:0007669"/>
    <property type="project" value="UniProtKB-SubCell"/>
</dbReference>
<dbReference type="InterPro" id="IPR009057">
    <property type="entry name" value="Homeodomain-like_sf"/>
</dbReference>
<comment type="caution">
    <text evidence="9">The sequence shown here is derived from an EMBL/GenBank/DDBJ whole genome shotgun (WGS) entry which is preliminary data.</text>
</comment>
<evidence type="ECO:0000256" key="2">
    <source>
        <dbReference type="ARBA" id="ARBA00022737"/>
    </source>
</evidence>
<dbReference type="FunFam" id="1.10.10.60:FF:000001">
    <property type="entry name" value="MYB-related transcription factor"/>
    <property type="match status" value="1"/>
</dbReference>
<evidence type="ECO:0000256" key="3">
    <source>
        <dbReference type="ARBA" id="ARBA00023015"/>
    </source>
</evidence>
<evidence type="ECO:0000256" key="1">
    <source>
        <dbReference type="ARBA" id="ARBA00004123"/>
    </source>
</evidence>
<sequence>MEEIIIKKGAWSPEEDQKLKDYVMRFGIWNWNLMPKFAGLSRTGKSCRLRWVNYLHPDVKRGPFTTEERETVIKMYQQLGNRWAAIAGKLPGRTDNEVKNFFHTHLKKHLGQINNIDGPVKYRRARKSKKKASKAQGKPELFVDISETWSNMNTSLMISPAGGSSSISSSSIITFDQSNPMIDMEKTVILESNPAAMTHHHQSSSHSNIDSFDQFVDTTSFWLYLLNDANRIIL</sequence>
<dbReference type="PANTHER" id="PTHR47997:SF28">
    <property type="entry name" value="TRANSCRIPTION FACTOR MYB15-LIKE"/>
    <property type="match status" value="1"/>
</dbReference>
<keyword evidence="5" id="KW-0804">Transcription</keyword>
<organism evidence="9 10">
    <name type="scientific">Solanum bulbocastanum</name>
    <name type="common">Wild potato</name>
    <dbReference type="NCBI Taxonomy" id="147425"/>
    <lineage>
        <taxon>Eukaryota</taxon>
        <taxon>Viridiplantae</taxon>
        <taxon>Streptophyta</taxon>
        <taxon>Embryophyta</taxon>
        <taxon>Tracheophyta</taxon>
        <taxon>Spermatophyta</taxon>
        <taxon>Magnoliopsida</taxon>
        <taxon>eudicotyledons</taxon>
        <taxon>Gunneridae</taxon>
        <taxon>Pentapetalae</taxon>
        <taxon>asterids</taxon>
        <taxon>lamiids</taxon>
        <taxon>Solanales</taxon>
        <taxon>Solanaceae</taxon>
        <taxon>Solanoideae</taxon>
        <taxon>Solaneae</taxon>
        <taxon>Solanum</taxon>
    </lineage>
</organism>
<dbReference type="InterPro" id="IPR001005">
    <property type="entry name" value="SANT/Myb"/>
</dbReference>
<dbReference type="AlphaFoldDB" id="A0AAN8YJG5"/>
<dbReference type="InterPro" id="IPR017930">
    <property type="entry name" value="Myb_dom"/>
</dbReference>
<dbReference type="GO" id="GO:0000976">
    <property type="term" value="F:transcription cis-regulatory region binding"/>
    <property type="evidence" value="ECO:0007669"/>
    <property type="project" value="UniProtKB-ARBA"/>
</dbReference>
<dbReference type="PROSITE" id="PS51294">
    <property type="entry name" value="HTH_MYB"/>
    <property type="match status" value="2"/>
</dbReference>
<evidence type="ECO:0000256" key="4">
    <source>
        <dbReference type="ARBA" id="ARBA00023125"/>
    </source>
</evidence>
<keyword evidence="3" id="KW-0805">Transcription regulation</keyword>
<evidence type="ECO:0000259" key="7">
    <source>
        <dbReference type="PROSITE" id="PS50090"/>
    </source>
</evidence>
<dbReference type="SUPFAM" id="SSF46689">
    <property type="entry name" value="Homeodomain-like"/>
    <property type="match status" value="1"/>
</dbReference>
<feature type="domain" description="HTH myb-type" evidence="8">
    <location>
        <begin position="56"/>
        <end position="110"/>
    </location>
</feature>
<keyword evidence="2" id="KW-0677">Repeat</keyword>
<dbReference type="SMART" id="SM00717">
    <property type="entry name" value="SANT"/>
    <property type="match status" value="2"/>
</dbReference>
<feature type="domain" description="Myb-like" evidence="7">
    <location>
        <begin position="7"/>
        <end position="55"/>
    </location>
</feature>
<keyword evidence="4" id="KW-0238">DNA-binding</keyword>
<dbReference type="EMBL" id="JBANQN010000003">
    <property type="protein sequence ID" value="KAK6794201.1"/>
    <property type="molecule type" value="Genomic_DNA"/>
</dbReference>
<proteinExistence type="predicted"/>
<keyword evidence="10" id="KW-1185">Reference proteome</keyword>
<dbReference type="CDD" id="cd00167">
    <property type="entry name" value="SANT"/>
    <property type="match status" value="2"/>
</dbReference>
<evidence type="ECO:0000256" key="5">
    <source>
        <dbReference type="ARBA" id="ARBA00023163"/>
    </source>
</evidence>
<reference evidence="9 10" key="1">
    <citation type="submission" date="2024-02" db="EMBL/GenBank/DDBJ databases">
        <title>de novo genome assembly of Solanum bulbocastanum strain 11H21.</title>
        <authorList>
            <person name="Hosaka A.J."/>
        </authorList>
    </citation>
    <scope>NUCLEOTIDE SEQUENCE [LARGE SCALE GENOMIC DNA]</scope>
    <source>
        <tissue evidence="9">Young leaves</tissue>
    </source>
</reference>
<keyword evidence="6" id="KW-0539">Nucleus</keyword>
<feature type="domain" description="Myb-like" evidence="7">
    <location>
        <begin position="56"/>
        <end position="106"/>
    </location>
</feature>
<dbReference type="PROSITE" id="PS50090">
    <property type="entry name" value="MYB_LIKE"/>
    <property type="match status" value="2"/>
</dbReference>
<dbReference type="Pfam" id="PF00249">
    <property type="entry name" value="Myb_DNA-binding"/>
    <property type="match status" value="2"/>
</dbReference>
<gene>
    <name evidence="9" type="ORF">RDI58_007654</name>
</gene>
<dbReference type="Proteomes" id="UP001371456">
    <property type="component" value="Unassembled WGS sequence"/>
</dbReference>
<comment type="subcellular location">
    <subcellularLocation>
        <location evidence="1">Nucleus</location>
    </subcellularLocation>
</comment>
<dbReference type="PANTHER" id="PTHR47997">
    <property type="entry name" value="MYB DOMAIN PROTEIN 55"/>
    <property type="match status" value="1"/>
</dbReference>
<dbReference type="Gene3D" id="1.10.10.60">
    <property type="entry name" value="Homeodomain-like"/>
    <property type="match status" value="2"/>
</dbReference>
<dbReference type="GO" id="GO:0010597">
    <property type="term" value="P:green leaf volatile biosynthetic process"/>
    <property type="evidence" value="ECO:0007669"/>
    <property type="project" value="UniProtKB-ARBA"/>
</dbReference>
<dbReference type="InterPro" id="IPR051953">
    <property type="entry name" value="Plant_SW-associated_TFs"/>
</dbReference>
<feature type="domain" description="HTH myb-type" evidence="8">
    <location>
        <begin position="1"/>
        <end position="55"/>
    </location>
</feature>